<feature type="region of interest" description="Disordered" evidence="1">
    <location>
        <begin position="23"/>
        <end position="42"/>
    </location>
</feature>
<dbReference type="Proteomes" id="UP000614350">
    <property type="component" value="Unassembled WGS sequence"/>
</dbReference>
<evidence type="ECO:0000313" key="2">
    <source>
        <dbReference type="EMBL" id="KAF7402907.1"/>
    </source>
</evidence>
<organism evidence="2 3">
    <name type="scientific">Vespula vulgaris</name>
    <name type="common">Yellow jacket</name>
    <name type="synonym">Wasp</name>
    <dbReference type="NCBI Taxonomy" id="7454"/>
    <lineage>
        <taxon>Eukaryota</taxon>
        <taxon>Metazoa</taxon>
        <taxon>Ecdysozoa</taxon>
        <taxon>Arthropoda</taxon>
        <taxon>Hexapoda</taxon>
        <taxon>Insecta</taxon>
        <taxon>Pterygota</taxon>
        <taxon>Neoptera</taxon>
        <taxon>Endopterygota</taxon>
        <taxon>Hymenoptera</taxon>
        <taxon>Apocrita</taxon>
        <taxon>Aculeata</taxon>
        <taxon>Vespoidea</taxon>
        <taxon>Vespidae</taxon>
        <taxon>Vespinae</taxon>
        <taxon>Vespula</taxon>
    </lineage>
</organism>
<sequence>MGGPHTERSGPYHTVPYRTVPYTIHPDHPNEGPSGTDVPAPGFGRSRSSCVSSVNIVTAIVVIIFRRTRPPALNEITPSGVVGVVGDSDSGGGGCGGGSDGGSRERRLRGSNDRGHIYWLFGRIVTFATTIYDDWNSG</sequence>
<keyword evidence="3" id="KW-1185">Reference proteome</keyword>
<evidence type="ECO:0000313" key="3">
    <source>
        <dbReference type="Proteomes" id="UP000614350"/>
    </source>
</evidence>
<feature type="compositionally biased region" description="Gly residues" evidence="1">
    <location>
        <begin position="89"/>
        <end position="101"/>
    </location>
</feature>
<gene>
    <name evidence="2" type="ORF">HZH66_005174</name>
</gene>
<dbReference type="AlphaFoldDB" id="A0A834KA37"/>
<accession>A0A834KA37</accession>
<feature type="region of interest" description="Disordered" evidence="1">
    <location>
        <begin position="84"/>
        <end position="109"/>
    </location>
</feature>
<reference evidence="2" key="1">
    <citation type="journal article" date="2020" name="G3 (Bethesda)">
        <title>High-Quality Assemblies for Three Invasive Social Wasps from the &lt;i&gt;Vespula&lt;/i&gt; Genus.</title>
        <authorList>
            <person name="Harrop T.W.R."/>
            <person name="Guhlin J."/>
            <person name="McLaughlin G.M."/>
            <person name="Permina E."/>
            <person name="Stockwell P."/>
            <person name="Gilligan J."/>
            <person name="Le Lec M.F."/>
            <person name="Gruber M.A.M."/>
            <person name="Quinn O."/>
            <person name="Lovegrove M."/>
            <person name="Duncan E.J."/>
            <person name="Remnant E.J."/>
            <person name="Van Eeckhoven J."/>
            <person name="Graham B."/>
            <person name="Knapp R.A."/>
            <person name="Langford K.W."/>
            <person name="Kronenberg Z."/>
            <person name="Press M.O."/>
            <person name="Eacker S.M."/>
            <person name="Wilson-Rankin E.E."/>
            <person name="Purcell J."/>
            <person name="Lester P.J."/>
            <person name="Dearden P.K."/>
        </authorList>
    </citation>
    <scope>NUCLEOTIDE SEQUENCE</scope>
    <source>
        <strain evidence="2">Marl-1</strain>
    </source>
</reference>
<protein>
    <submittedName>
        <fullName evidence="2">Uncharacterized protein</fullName>
    </submittedName>
</protein>
<name>A0A834KA37_VESVU</name>
<comment type="caution">
    <text evidence="2">The sequence shown here is derived from an EMBL/GenBank/DDBJ whole genome shotgun (WGS) entry which is preliminary data.</text>
</comment>
<evidence type="ECO:0000256" key="1">
    <source>
        <dbReference type="SAM" id="MobiDB-lite"/>
    </source>
</evidence>
<proteinExistence type="predicted"/>
<dbReference type="EMBL" id="JACSEA010000004">
    <property type="protein sequence ID" value="KAF7402907.1"/>
    <property type="molecule type" value="Genomic_DNA"/>
</dbReference>